<proteinExistence type="predicted"/>
<dbReference type="CDD" id="cd16329">
    <property type="entry name" value="LolA_like"/>
    <property type="match status" value="1"/>
</dbReference>
<dbReference type="Pfam" id="PF17131">
    <property type="entry name" value="LolA_like"/>
    <property type="match status" value="1"/>
</dbReference>
<dbReference type="EMBL" id="CP034928">
    <property type="protein sequence ID" value="QAA77201.1"/>
    <property type="molecule type" value="Genomic_DNA"/>
</dbReference>
<dbReference type="KEGG" id="bih:BIP78_1435"/>
<name>A0A410FW69_BIPS1</name>
<reference evidence="3" key="1">
    <citation type="submission" date="2018-12" db="EMBL/GenBank/DDBJ databases">
        <title>Complete genome sequence of an uncultured bacterium of the candidate phylum Bipolaricaulota.</title>
        <authorList>
            <person name="Kadnikov V.V."/>
            <person name="Mardanov A.V."/>
            <person name="Beletsky A.V."/>
            <person name="Frank Y.A."/>
            <person name="Karnachuk O.V."/>
            <person name="Ravin N.V."/>
        </authorList>
    </citation>
    <scope>NUCLEOTIDE SEQUENCE [LARGE SCALE GENOMIC DNA]</scope>
</reference>
<evidence type="ECO:0000313" key="3">
    <source>
        <dbReference type="Proteomes" id="UP000287233"/>
    </source>
</evidence>
<dbReference type="Proteomes" id="UP000287233">
    <property type="component" value="Chromosome"/>
</dbReference>
<dbReference type="Gene3D" id="2.50.20.10">
    <property type="entry name" value="Lipoprotein localisation LolA/LolB/LppX"/>
    <property type="match status" value="1"/>
</dbReference>
<protein>
    <recommendedName>
        <fullName evidence="1">Uncharacterized protein TP-0789 domain-containing protein</fullName>
    </recommendedName>
</protein>
<accession>A0A410FW69</accession>
<feature type="domain" description="Uncharacterized protein TP-0789" evidence="1">
    <location>
        <begin position="72"/>
        <end position="241"/>
    </location>
</feature>
<dbReference type="AlphaFoldDB" id="A0A410FW69"/>
<organism evidence="2 3">
    <name type="scientific">Bipolaricaulis sibiricus</name>
    <dbReference type="NCBI Taxonomy" id="2501609"/>
    <lineage>
        <taxon>Bacteria</taxon>
        <taxon>Candidatus Bipolaricaulota</taxon>
        <taxon>Candidatus Bipolaricaulia</taxon>
        <taxon>Candidatus Bipolaricaulales</taxon>
        <taxon>Candidatus Bipolaricaulaceae</taxon>
        <taxon>Candidatus Bipolaricaulis</taxon>
    </lineage>
</organism>
<sequence length="244" mass="26441">MRKILTVGLVLAAVGLAHGQDRELLLALDRARFLDSPASQLTALIRSEADGKVEEAEVRLAFKDIGGESYVRIDFLRPADQAGQVFLVTPQATFFWQPELFAPIRTSGAQAAFGDAAVGQLSGIRFADDYRLVDQRPASGGAGQNLVELELRAVAPTVPFQTVVVLVDTESGRPHELQLRAVTGVLLYRVLLADYAELDGDLYVREQIVDNALVEGNRTTLIIVAVGFDPLPDEAFDPTRLGEG</sequence>
<evidence type="ECO:0000259" key="1">
    <source>
        <dbReference type="Pfam" id="PF17131"/>
    </source>
</evidence>
<gene>
    <name evidence="2" type="ORF">BIP78_1435</name>
</gene>
<dbReference type="InterPro" id="IPR033399">
    <property type="entry name" value="TP_0789-like"/>
</dbReference>
<evidence type="ECO:0000313" key="2">
    <source>
        <dbReference type="EMBL" id="QAA77201.1"/>
    </source>
</evidence>